<dbReference type="OrthoDB" id="360612at2"/>
<dbReference type="PROSITE" id="PS50088">
    <property type="entry name" value="ANK_REPEAT"/>
    <property type="match status" value="3"/>
</dbReference>
<evidence type="ECO:0000256" key="2">
    <source>
        <dbReference type="ARBA" id="ARBA00023043"/>
    </source>
</evidence>
<accession>A0A1T4KNW7</accession>
<organism evidence="6 7">
    <name type="scientific">Treponema berlinense</name>
    <dbReference type="NCBI Taxonomy" id="225004"/>
    <lineage>
        <taxon>Bacteria</taxon>
        <taxon>Pseudomonadati</taxon>
        <taxon>Spirochaetota</taxon>
        <taxon>Spirochaetia</taxon>
        <taxon>Spirochaetales</taxon>
        <taxon>Treponemataceae</taxon>
        <taxon>Treponema</taxon>
    </lineage>
</organism>
<evidence type="ECO:0000256" key="5">
    <source>
        <dbReference type="SAM" id="SignalP"/>
    </source>
</evidence>
<feature type="region of interest" description="Disordered" evidence="4">
    <location>
        <begin position="166"/>
        <end position="237"/>
    </location>
</feature>
<evidence type="ECO:0000313" key="6">
    <source>
        <dbReference type="EMBL" id="SJZ44126.1"/>
    </source>
</evidence>
<dbReference type="InterPro" id="IPR050745">
    <property type="entry name" value="Multifunctional_regulatory"/>
</dbReference>
<keyword evidence="2 3" id="KW-0040">ANK repeat</keyword>
<dbReference type="AlphaFoldDB" id="A0A1T4KNW7"/>
<feature type="compositionally biased region" description="Acidic residues" evidence="4">
    <location>
        <begin position="167"/>
        <end position="177"/>
    </location>
</feature>
<evidence type="ECO:0000313" key="7">
    <source>
        <dbReference type="Proteomes" id="UP000190395"/>
    </source>
</evidence>
<keyword evidence="7" id="KW-1185">Reference proteome</keyword>
<dbReference type="RefSeq" id="WP_078930004.1">
    <property type="nucleotide sequence ID" value="NZ_FUXC01000001.1"/>
</dbReference>
<name>A0A1T4KNW7_9SPIR</name>
<dbReference type="InterPro" id="IPR002110">
    <property type="entry name" value="Ankyrin_rpt"/>
</dbReference>
<dbReference type="Proteomes" id="UP000190395">
    <property type="component" value="Unassembled WGS sequence"/>
</dbReference>
<feature type="repeat" description="ANK" evidence="3">
    <location>
        <begin position="318"/>
        <end position="350"/>
    </location>
</feature>
<dbReference type="STRING" id="225004.SAMN02745152_00246"/>
<dbReference type="Pfam" id="PF12796">
    <property type="entry name" value="Ank_2"/>
    <property type="match status" value="2"/>
</dbReference>
<gene>
    <name evidence="6" type="ORF">SAMN02745152_00246</name>
</gene>
<keyword evidence="1" id="KW-0677">Repeat</keyword>
<feature type="compositionally biased region" description="Basic and acidic residues" evidence="4">
    <location>
        <begin position="192"/>
        <end position="227"/>
    </location>
</feature>
<dbReference type="InterPro" id="IPR036770">
    <property type="entry name" value="Ankyrin_rpt-contain_sf"/>
</dbReference>
<evidence type="ECO:0000256" key="4">
    <source>
        <dbReference type="SAM" id="MobiDB-lite"/>
    </source>
</evidence>
<proteinExistence type="predicted"/>
<keyword evidence="5" id="KW-0732">Signal</keyword>
<dbReference type="GeneID" id="303366523"/>
<dbReference type="Gene3D" id="1.25.40.20">
    <property type="entry name" value="Ankyrin repeat-containing domain"/>
    <property type="match status" value="3"/>
</dbReference>
<dbReference type="PROSITE" id="PS50297">
    <property type="entry name" value="ANK_REP_REGION"/>
    <property type="match status" value="3"/>
</dbReference>
<protein>
    <submittedName>
        <fullName evidence="6">Ankyrin repeat</fullName>
    </submittedName>
</protein>
<dbReference type="SUPFAM" id="SSF48403">
    <property type="entry name" value="Ankyrin repeat"/>
    <property type="match status" value="1"/>
</dbReference>
<dbReference type="PANTHER" id="PTHR24189">
    <property type="entry name" value="MYOTROPHIN"/>
    <property type="match status" value="1"/>
</dbReference>
<feature type="chain" id="PRO_5011984219" evidence="5">
    <location>
        <begin position="25"/>
        <end position="509"/>
    </location>
</feature>
<feature type="signal peptide" evidence="5">
    <location>
        <begin position="1"/>
        <end position="24"/>
    </location>
</feature>
<evidence type="ECO:0000256" key="3">
    <source>
        <dbReference type="PROSITE-ProRule" id="PRU00023"/>
    </source>
</evidence>
<feature type="repeat" description="ANK" evidence="3">
    <location>
        <begin position="449"/>
        <end position="482"/>
    </location>
</feature>
<sequence>MNFTFKKNFIFFILLTFSVLSVQASGKRDKLFETVETGTEKEIKSALKKNPDYANIKRGKEKESLLMSALKEDRGLSVINILLKYGADPMQKDAEKRNSIMYAAKYSSSPEVLERLIKDNSIFNFSRRKKILKTDKNGKNAFDYVQENSSPNEMIEVLRKFIKEKTEEPEESEQILEEEQKKQEEAQIPENIKTEETARKDEKAEIEQKTENPKLPEENAENKKNEENGSAENISLNPILQNENEVKGENLTFAPQNEDKTSSTEKRQEFERKIEISPYEKTNLFDYALENDSNEVPQKSSPSILRKFIENADERDSEGRTKLMNASKKGDLSLTEDLIFSKADVNAKDDDGWTALMFASRFSENDKIVEKLIENGADIKAKNNYGVSSLKLASSFSKNSKIVSQLLSGYEISDSEVRSSFINAITEESPSQILDAFFEYGLPVNSFYDGKTPLMYAAESCKDTKIIQWLLSNGAKINYKTDSGLTAFDFAKKNKKLKRDSVFWSLGNF</sequence>
<evidence type="ECO:0000256" key="1">
    <source>
        <dbReference type="ARBA" id="ARBA00022737"/>
    </source>
</evidence>
<dbReference type="SMART" id="SM00248">
    <property type="entry name" value="ANK"/>
    <property type="match status" value="6"/>
</dbReference>
<dbReference type="PANTHER" id="PTHR24189:SF50">
    <property type="entry name" value="ANKYRIN REPEAT AND SOCS BOX PROTEIN 2"/>
    <property type="match status" value="1"/>
</dbReference>
<dbReference type="EMBL" id="FUXC01000001">
    <property type="protein sequence ID" value="SJZ44126.1"/>
    <property type="molecule type" value="Genomic_DNA"/>
</dbReference>
<reference evidence="6 7" key="1">
    <citation type="submission" date="2017-02" db="EMBL/GenBank/DDBJ databases">
        <authorList>
            <person name="Peterson S.W."/>
        </authorList>
    </citation>
    <scope>NUCLEOTIDE SEQUENCE [LARGE SCALE GENOMIC DNA]</scope>
    <source>
        <strain evidence="6 7">ATCC BAA-909</strain>
    </source>
</reference>
<feature type="repeat" description="ANK" evidence="3">
    <location>
        <begin position="351"/>
        <end position="384"/>
    </location>
</feature>